<dbReference type="InterPro" id="IPR006434">
    <property type="entry name" value="Pyrimidine_nucleotidase_eu"/>
</dbReference>
<dbReference type="GO" id="GO:0000166">
    <property type="term" value="F:nucleotide binding"/>
    <property type="evidence" value="ECO:0007669"/>
    <property type="project" value="UniProtKB-KW"/>
</dbReference>
<keyword evidence="6" id="KW-0378">Hydrolase</keyword>
<dbReference type="GO" id="GO:0005737">
    <property type="term" value="C:cytoplasm"/>
    <property type="evidence" value="ECO:0007669"/>
    <property type="project" value="InterPro"/>
</dbReference>
<evidence type="ECO:0000313" key="9">
    <source>
        <dbReference type="EMBL" id="KAK1937837.1"/>
    </source>
</evidence>
<keyword evidence="7" id="KW-0460">Magnesium</keyword>
<dbReference type="EMBL" id="JASMQC010000019">
    <property type="protein sequence ID" value="KAK1937837.1"/>
    <property type="molecule type" value="Genomic_DNA"/>
</dbReference>
<name>A0AAD9LJG5_9STRA</name>
<dbReference type="Proteomes" id="UP001259832">
    <property type="component" value="Unassembled WGS sequence"/>
</dbReference>
<evidence type="ECO:0000256" key="6">
    <source>
        <dbReference type="ARBA" id="ARBA00022801"/>
    </source>
</evidence>
<evidence type="ECO:0000256" key="7">
    <source>
        <dbReference type="ARBA" id="ARBA00022842"/>
    </source>
</evidence>
<comment type="caution">
    <text evidence="9">The sequence shown here is derived from an EMBL/GenBank/DDBJ whole genome shotgun (WGS) entry which is preliminary data.</text>
</comment>
<evidence type="ECO:0000256" key="1">
    <source>
        <dbReference type="ARBA" id="ARBA00000815"/>
    </source>
</evidence>
<dbReference type="PANTHER" id="PTHR13045:SF0">
    <property type="entry name" value="7-METHYLGUANOSINE PHOSPHATE-SPECIFIC 5'-NUCLEOTIDASE"/>
    <property type="match status" value="1"/>
</dbReference>
<dbReference type="Gene3D" id="3.40.50.1000">
    <property type="entry name" value="HAD superfamily/HAD-like"/>
    <property type="match status" value="1"/>
</dbReference>
<dbReference type="GO" id="GO:0009117">
    <property type="term" value="P:nucleotide metabolic process"/>
    <property type="evidence" value="ECO:0007669"/>
    <property type="project" value="UniProtKB-KW"/>
</dbReference>
<comment type="similarity">
    <text evidence="2">Belongs to the pyrimidine 5'-nucleotidase family.</text>
</comment>
<dbReference type="PANTHER" id="PTHR13045">
    <property type="entry name" value="5'-NUCLEOTIDASE"/>
    <property type="match status" value="1"/>
</dbReference>
<evidence type="ECO:0000256" key="5">
    <source>
        <dbReference type="ARBA" id="ARBA00022741"/>
    </source>
</evidence>
<evidence type="ECO:0000256" key="2">
    <source>
        <dbReference type="ARBA" id="ARBA00008389"/>
    </source>
</evidence>
<dbReference type="InterPro" id="IPR036412">
    <property type="entry name" value="HAD-like_sf"/>
</dbReference>
<keyword evidence="4" id="KW-0479">Metal-binding</keyword>
<accession>A0AAD9LJG5</accession>
<keyword evidence="5" id="KW-0547">Nucleotide-binding</keyword>
<dbReference type="SUPFAM" id="SSF56784">
    <property type="entry name" value="HAD-like"/>
    <property type="match status" value="1"/>
</dbReference>
<dbReference type="EC" id="3.1.3.5" evidence="3"/>
<dbReference type="GO" id="GO:0000287">
    <property type="term" value="F:magnesium ion binding"/>
    <property type="evidence" value="ECO:0007669"/>
    <property type="project" value="InterPro"/>
</dbReference>
<dbReference type="AlphaFoldDB" id="A0AAD9LJG5"/>
<evidence type="ECO:0000256" key="8">
    <source>
        <dbReference type="ARBA" id="ARBA00023080"/>
    </source>
</evidence>
<dbReference type="Pfam" id="PF05822">
    <property type="entry name" value="UMPH-1"/>
    <property type="match status" value="1"/>
</dbReference>
<evidence type="ECO:0000313" key="10">
    <source>
        <dbReference type="Proteomes" id="UP001259832"/>
    </source>
</evidence>
<dbReference type="GO" id="GO:0008253">
    <property type="term" value="F:5'-nucleotidase activity"/>
    <property type="evidence" value="ECO:0007669"/>
    <property type="project" value="UniProtKB-EC"/>
</dbReference>
<keyword evidence="10" id="KW-1185">Reference proteome</keyword>
<evidence type="ECO:0000256" key="3">
    <source>
        <dbReference type="ARBA" id="ARBA00012643"/>
    </source>
</evidence>
<proteinExistence type="inferred from homology"/>
<protein>
    <recommendedName>
        <fullName evidence="3">5'-nucleotidase</fullName>
        <ecNumber evidence="3">3.1.3.5</ecNumber>
    </recommendedName>
</protein>
<organism evidence="9 10">
    <name type="scientific">Phytophthora citrophthora</name>
    <dbReference type="NCBI Taxonomy" id="4793"/>
    <lineage>
        <taxon>Eukaryota</taxon>
        <taxon>Sar</taxon>
        <taxon>Stramenopiles</taxon>
        <taxon>Oomycota</taxon>
        <taxon>Peronosporomycetes</taxon>
        <taxon>Peronosporales</taxon>
        <taxon>Peronosporaceae</taxon>
        <taxon>Phytophthora</taxon>
    </lineage>
</organism>
<dbReference type="InterPro" id="IPR023214">
    <property type="entry name" value="HAD_sf"/>
</dbReference>
<gene>
    <name evidence="9" type="ORF">P3T76_009574</name>
</gene>
<keyword evidence="8" id="KW-0546">Nucleotide metabolism</keyword>
<comment type="catalytic activity">
    <reaction evidence="1">
        <text>a ribonucleoside 5'-phosphate + H2O = a ribonucleoside + phosphate</text>
        <dbReference type="Rhea" id="RHEA:12484"/>
        <dbReference type="ChEBI" id="CHEBI:15377"/>
        <dbReference type="ChEBI" id="CHEBI:18254"/>
        <dbReference type="ChEBI" id="CHEBI:43474"/>
        <dbReference type="ChEBI" id="CHEBI:58043"/>
        <dbReference type="EC" id="3.1.3.5"/>
    </reaction>
</comment>
<sequence length="114" mass="13203">MMHFDAQGRIERFDGRVIHPLTKTAHALLDSPFWKECELDKRRNVILLGDSRGDVHMSDGLDANEIIKVGFLNIRVDEALDEYLELYDVVFINDASLFPLEMLIEQIIMKKKSK</sequence>
<reference evidence="9" key="1">
    <citation type="submission" date="2023-08" db="EMBL/GenBank/DDBJ databases">
        <title>Reference Genome Resource for the Citrus Pathogen Phytophthora citrophthora.</title>
        <authorList>
            <person name="Moller H."/>
            <person name="Coetzee B."/>
            <person name="Rose L.J."/>
            <person name="Van Niekerk J.M."/>
        </authorList>
    </citation>
    <scope>NUCLEOTIDE SEQUENCE</scope>
    <source>
        <strain evidence="9">STE-U-9442</strain>
    </source>
</reference>
<evidence type="ECO:0000256" key="4">
    <source>
        <dbReference type="ARBA" id="ARBA00022723"/>
    </source>
</evidence>